<dbReference type="AlphaFoldDB" id="I0FF19"/>
<name>I0FF19_BORCA</name>
<dbReference type="RefSeq" id="WP_014687049.1">
    <property type="nucleotide sequence ID" value="NC_017796.1"/>
</dbReference>
<sequence>MEGILKRLANKNVEIVPQKNEVIFIRIEKINSKNVYHTKIMKDFFAFGINKHQKHKFFISFRSLFNQEKIKSFHLFSIKNDDEFLGIFYGYRKPIKNIITKYAENGVMKASTFSKIYYIEFRFKKGSVFCYLRGLAYLFRKEKIHKRYYKSLVNLLLLLEKEVYEFYGKKLPEGGFIEKWIKKNLK</sequence>
<dbReference type="HOGENOM" id="CLU_109712_0_0_12"/>
<evidence type="ECO:0000313" key="1">
    <source>
        <dbReference type="EMBL" id="AFI32075.1"/>
    </source>
</evidence>
<dbReference type="KEGG" id="bcw:Q7M_1319"/>
<accession>I0FF19</accession>
<dbReference type="InterPro" id="IPR004180">
    <property type="entry name" value="DUF226_BOR_spp"/>
</dbReference>
<dbReference type="EMBL" id="CP003451">
    <property type="protein sequence ID" value="AFI32075.1"/>
    <property type="molecule type" value="Genomic_DNA"/>
</dbReference>
<organism evidence="1 2">
    <name type="scientific">Borrelia crocidurae (strain Achema)</name>
    <dbReference type="NCBI Taxonomy" id="1155096"/>
    <lineage>
        <taxon>Bacteria</taxon>
        <taxon>Pseudomonadati</taxon>
        <taxon>Spirochaetota</taxon>
        <taxon>Spirochaetia</taxon>
        <taxon>Spirochaetales</taxon>
        <taxon>Borreliaceae</taxon>
        <taxon>Borrelia</taxon>
    </lineage>
</organism>
<geneLocation type="plasmid" evidence="2">
    <name>unnamed25</name>
</geneLocation>
<proteinExistence type="predicted"/>
<dbReference type="PATRIC" id="fig|1155096.3.peg.1311"/>
<reference evidence="2" key="2">
    <citation type="submission" date="2012-03" db="EMBL/GenBank/DDBJ databases">
        <title>Complete genome sequence of Borrelia crocidurae.</title>
        <authorList>
            <person name="Elbir H."/>
            <person name="Gimenez G."/>
            <person name="Robert C."/>
            <person name="Raoult D."/>
            <person name="Drancourt M."/>
        </authorList>
    </citation>
    <scope>NUCLEOTIDE SEQUENCE [LARGE SCALE GENOMIC DNA]</scope>
    <source>
        <strain evidence="2">Achema</strain>
        <plasmid evidence="2">unnamed25</plasmid>
    </source>
</reference>
<dbReference type="Pfam" id="PF02890">
    <property type="entry name" value="DUF226"/>
    <property type="match status" value="1"/>
</dbReference>
<dbReference type="Proteomes" id="UP000005212">
    <property type="component" value="Plasmid unnamed25"/>
</dbReference>
<gene>
    <name evidence="1" type="ordered locus">Q7M_1319</name>
</gene>
<keyword evidence="1" id="KW-0614">Plasmid</keyword>
<protein>
    <submittedName>
        <fullName evidence="1">Plasmid partitioning associated protein-1</fullName>
    </submittedName>
</protein>
<evidence type="ECO:0000313" key="2">
    <source>
        <dbReference type="Proteomes" id="UP000005212"/>
    </source>
</evidence>
<reference evidence="1 2" key="1">
    <citation type="journal article" date="2012" name="J. Bacteriol.">
        <title>Complete Genome Sequence of Borrelia crocidurae.</title>
        <authorList>
            <person name="Elbir H."/>
            <person name="Gimenez G."/>
            <person name="Robert C."/>
            <person name="Bergstrom S."/>
            <person name="Cutler S."/>
            <person name="Raoult D."/>
            <person name="Drancourt M."/>
        </authorList>
    </citation>
    <scope>NUCLEOTIDE SEQUENCE [LARGE SCALE GENOMIC DNA]</scope>
    <source>
        <strain evidence="1 2">Achema</strain>
        <plasmid evidence="2">unnamed25</plasmid>
    </source>
</reference>